<name>A0A2M7DLL5_9BACT</name>
<gene>
    <name evidence="1" type="ORF">COS18_04365</name>
</gene>
<proteinExistence type="predicted"/>
<dbReference type="EMBL" id="PETS01000110">
    <property type="protein sequence ID" value="PIV50677.1"/>
    <property type="molecule type" value="Genomic_DNA"/>
</dbReference>
<dbReference type="AlphaFoldDB" id="A0A2M7DLL5"/>
<sequence>MKTGLGIAKVFVALVDLPFLQEGKQVNAYSGKDGSNLLRGCVEVDIDLAHYKFTEVKGKVIVRMKRSKKMFFNK</sequence>
<organism evidence="1 2">
    <name type="scientific">Candidatus Falkowbacteria bacterium CG02_land_8_20_14_3_00_36_14</name>
    <dbReference type="NCBI Taxonomy" id="1974560"/>
    <lineage>
        <taxon>Bacteria</taxon>
        <taxon>Candidatus Falkowiibacteriota</taxon>
    </lineage>
</organism>
<evidence type="ECO:0000313" key="2">
    <source>
        <dbReference type="Proteomes" id="UP000228896"/>
    </source>
</evidence>
<comment type="caution">
    <text evidence="1">The sequence shown here is derived from an EMBL/GenBank/DDBJ whole genome shotgun (WGS) entry which is preliminary data.</text>
</comment>
<accession>A0A2M7DLL5</accession>
<reference evidence="2" key="1">
    <citation type="submission" date="2017-09" db="EMBL/GenBank/DDBJ databases">
        <title>Depth-based differentiation of microbial function through sediment-hosted aquifers and enrichment of novel symbionts in the deep terrestrial subsurface.</title>
        <authorList>
            <person name="Probst A.J."/>
            <person name="Ladd B."/>
            <person name="Jarett J.K."/>
            <person name="Geller-Mcgrath D.E."/>
            <person name="Sieber C.M.K."/>
            <person name="Emerson J.B."/>
            <person name="Anantharaman K."/>
            <person name="Thomas B.C."/>
            <person name="Malmstrom R."/>
            <person name="Stieglmeier M."/>
            <person name="Klingl A."/>
            <person name="Woyke T."/>
            <person name="Ryan C.M."/>
            <person name="Banfield J.F."/>
        </authorList>
    </citation>
    <scope>NUCLEOTIDE SEQUENCE [LARGE SCALE GENOMIC DNA]</scope>
</reference>
<protein>
    <submittedName>
        <fullName evidence="1">Uncharacterized protein</fullName>
    </submittedName>
</protein>
<evidence type="ECO:0000313" key="1">
    <source>
        <dbReference type="EMBL" id="PIV50677.1"/>
    </source>
</evidence>
<dbReference type="Proteomes" id="UP000228896">
    <property type="component" value="Unassembled WGS sequence"/>
</dbReference>